<keyword evidence="7" id="KW-0472">Membrane</keyword>
<reference evidence="9 10" key="1">
    <citation type="journal article" date="2016" name="Mol. Biol. Evol.">
        <title>Genome-Wide Survey of Gut Fungi (Harpellales) Reveals the First Horizontally Transferred Ubiquitin Gene from a Mosquito Host.</title>
        <authorList>
            <person name="Wang Y."/>
            <person name="White M.M."/>
            <person name="Kvist S."/>
            <person name="Moncalvo J.M."/>
        </authorList>
    </citation>
    <scope>NUCLEOTIDE SEQUENCE [LARGE SCALE GENOMIC DNA]</scope>
    <source>
        <strain evidence="9 10">ALG-7-W6</strain>
    </source>
</reference>
<keyword evidence="4" id="KW-0547">Nucleotide-binding</keyword>
<dbReference type="InterPro" id="IPR003593">
    <property type="entry name" value="AAA+_ATPase"/>
</dbReference>
<dbReference type="GO" id="GO:0016020">
    <property type="term" value="C:membrane"/>
    <property type="evidence" value="ECO:0007669"/>
    <property type="project" value="UniProtKB-SubCell"/>
</dbReference>
<evidence type="ECO:0000256" key="1">
    <source>
        <dbReference type="ARBA" id="ARBA00004141"/>
    </source>
</evidence>
<dbReference type="OrthoDB" id="66620at2759"/>
<dbReference type="SUPFAM" id="SSF52540">
    <property type="entry name" value="P-loop containing nucleoside triphosphate hydrolases"/>
    <property type="match status" value="1"/>
</dbReference>
<dbReference type="CDD" id="cd03213">
    <property type="entry name" value="ABCG_EPDR"/>
    <property type="match status" value="1"/>
</dbReference>
<dbReference type="GO" id="GO:0016887">
    <property type="term" value="F:ATP hydrolysis activity"/>
    <property type="evidence" value="ECO:0007669"/>
    <property type="project" value="InterPro"/>
</dbReference>
<sequence length="435" mass="48548">MEKTDAHISLEVQKNSLTKPKPSPAQINFKDLEYSVTIKNAISNDSKKTLKKLSKNFLPNKKDESKKKIILDRITGSFMPGRLTAIMGPSGSGKTSLLNLLSGRVSSGKVEGSIWLNGRKADSGSLGLVSRFISQDDVMMSTMTVREVVEMAIKFRVDGITRDEINVRANEAINTLELEKCQNTLIGDTIAKGISGGERKRTSIAMEMATDSSILFLDEPTSGLDMYTSILVVKLLRFISRSGQTVVSVIHQPSSDIFNLFDDIVLISEGKIVYFGAQKKLVDYFSSLGFQCPNYTNPADFVFTDVLNLNEAELERMKAENFSGSKADYKILKINHLAESWKVSEQYDVIKERVDNPRLEQLNDSNFTSSVFPSRQFFLLCNRALKDTFRNELVLKARLAQSIAMYLIMGIVFYKSNTKSTSTNFEGSLFFGIVS</sequence>
<accession>A0A1R0GZV8</accession>
<proteinExistence type="predicted"/>
<name>A0A1R0GZV8_9FUNG</name>
<dbReference type="Gene3D" id="3.40.50.300">
    <property type="entry name" value="P-loop containing nucleotide triphosphate hydrolases"/>
    <property type="match status" value="1"/>
</dbReference>
<dbReference type="EMBL" id="LSSL01001553">
    <property type="protein sequence ID" value="OLY82421.1"/>
    <property type="molecule type" value="Genomic_DNA"/>
</dbReference>
<keyword evidence="5 9" id="KW-0067">ATP-binding</keyword>
<evidence type="ECO:0000256" key="6">
    <source>
        <dbReference type="ARBA" id="ARBA00022989"/>
    </source>
</evidence>
<evidence type="ECO:0000256" key="7">
    <source>
        <dbReference type="ARBA" id="ARBA00023136"/>
    </source>
</evidence>
<evidence type="ECO:0000256" key="3">
    <source>
        <dbReference type="ARBA" id="ARBA00022692"/>
    </source>
</evidence>
<dbReference type="InterPro" id="IPR027417">
    <property type="entry name" value="P-loop_NTPase"/>
</dbReference>
<dbReference type="GO" id="GO:0140359">
    <property type="term" value="F:ABC-type transporter activity"/>
    <property type="evidence" value="ECO:0007669"/>
    <property type="project" value="InterPro"/>
</dbReference>
<protein>
    <submittedName>
        <fullName evidence="9">ATP-binding cassette sub-family G member 2</fullName>
    </submittedName>
</protein>
<evidence type="ECO:0000256" key="5">
    <source>
        <dbReference type="ARBA" id="ARBA00022840"/>
    </source>
</evidence>
<evidence type="ECO:0000256" key="2">
    <source>
        <dbReference type="ARBA" id="ARBA00022448"/>
    </source>
</evidence>
<keyword evidence="6" id="KW-1133">Transmembrane helix</keyword>
<dbReference type="PROSITE" id="PS50893">
    <property type="entry name" value="ABC_TRANSPORTER_2"/>
    <property type="match status" value="1"/>
</dbReference>
<dbReference type="SMART" id="SM00382">
    <property type="entry name" value="AAA"/>
    <property type="match status" value="1"/>
</dbReference>
<evidence type="ECO:0000259" key="8">
    <source>
        <dbReference type="PROSITE" id="PS50893"/>
    </source>
</evidence>
<dbReference type="Pfam" id="PF00005">
    <property type="entry name" value="ABC_tran"/>
    <property type="match status" value="1"/>
</dbReference>
<evidence type="ECO:0000313" key="10">
    <source>
        <dbReference type="Proteomes" id="UP000187455"/>
    </source>
</evidence>
<evidence type="ECO:0000256" key="4">
    <source>
        <dbReference type="ARBA" id="ARBA00022741"/>
    </source>
</evidence>
<dbReference type="PANTHER" id="PTHR48041:SF139">
    <property type="entry name" value="PROTEIN SCARLET"/>
    <property type="match status" value="1"/>
</dbReference>
<dbReference type="STRING" id="133383.A0A1R0GZV8"/>
<dbReference type="InterPro" id="IPR043926">
    <property type="entry name" value="ABCG_dom"/>
</dbReference>
<dbReference type="InterPro" id="IPR003439">
    <property type="entry name" value="ABC_transporter-like_ATP-bd"/>
</dbReference>
<gene>
    <name evidence="9" type="ORF">AYI68_g3465</name>
</gene>
<organism evidence="9 10">
    <name type="scientific">Smittium mucronatum</name>
    <dbReference type="NCBI Taxonomy" id="133383"/>
    <lineage>
        <taxon>Eukaryota</taxon>
        <taxon>Fungi</taxon>
        <taxon>Fungi incertae sedis</taxon>
        <taxon>Zoopagomycota</taxon>
        <taxon>Kickxellomycotina</taxon>
        <taxon>Harpellomycetes</taxon>
        <taxon>Harpellales</taxon>
        <taxon>Legeriomycetaceae</taxon>
        <taxon>Smittium</taxon>
    </lineage>
</organism>
<comment type="caution">
    <text evidence="9">The sequence shown here is derived from an EMBL/GenBank/DDBJ whole genome shotgun (WGS) entry which is preliminary data.</text>
</comment>
<evidence type="ECO:0000313" key="9">
    <source>
        <dbReference type="EMBL" id="OLY82421.1"/>
    </source>
</evidence>
<feature type="domain" description="ABC transporter" evidence="8">
    <location>
        <begin position="48"/>
        <end position="294"/>
    </location>
</feature>
<keyword evidence="10" id="KW-1185">Reference proteome</keyword>
<dbReference type="GO" id="GO:0005524">
    <property type="term" value="F:ATP binding"/>
    <property type="evidence" value="ECO:0007669"/>
    <property type="project" value="UniProtKB-KW"/>
</dbReference>
<dbReference type="Proteomes" id="UP000187455">
    <property type="component" value="Unassembled WGS sequence"/>
</dbReference>
<keyword evidence="3" id="KW-0812">Transmembrane</keyword>
<keyword evidence="2" id="KW-0813">Transport</keyword>
<dbReference type="Pfam" id="PF19055">
    <property type="entry name" value="ABC2_membrane_7"/>
    <property type="match status" value="1"/>
</dbReference>
<dbReference type="PANTHER" id="PTHR48041">
    <property type="entry name" value="ABC TRANSPORTER G FAMILY MEMBER 28"/>
    <property type="match status" value="1"/>
</dbReference>
<comment type="subcellular location">
    <subcellularLocation>
        <location evidence="1">Membrane</location>
        <topology evidence="1">Multi-pass membrane protein</topology>
    </subcellularLocation>
</comment>
<dbReference type="InterPro" id="IPR050352">
    <property type="entry name" value="ABCG_transporters"/>
</dbReference>
<dbReference type="AlphaFoldDB" id="A0A1R0GZV8"/>